<gene>
    <name evidence="1" type="ORF">S03H2_69120</name>
</gene>
<dbReference type="AlphaFoldDB" id="X1LKX2"/>
<comment type="caution">
    <text evidence="1">The sequence shown here is derived from an EMBL/GenBank/DDBJ whole genome shotgun (WGS) entry which is preliminary data.</text>
</comment>
<sequence length="39" mass="4709">GHPKFNDMMIDLKKLYEKYQQNGLIKFDYKTEVIYGQLV</sequence>
<accession>X1LKX2</accession>
<proteinExistence type="predicted"/>
<evidence type="ECO:0000313" key="1">
    <source>
        <dbReference type="EMBL" id="GAH94788.1"/>
    </source>
</evidence>
<reference evidence="1" key="1">
    <citation type="journal article" date="2014" name="Front. Microbiol.">
        <title>High frequency of phylogenetically diverse reductive dehalogenase-homologous genes in deep subseafloor sedimentary metagenomes.</title>
        <authorList>
            <person name="Kawai M."/>
            <person name="Futagami T."/>
            <person name="Toyoda A."/>
            <person name="Takaki Y."/>
            <person name="Nishi S."/>
            <person name="Hori S."/>
            <person name="Arai W."/>
            <person name="Tsubouchi T."/>
            <person name="Morono Y."/>
            <person name="Uchiyama I."/>
            <person name="Ito T."/>
            <person name="Fujiyama A."/>
            <person name="Inagaki F."/>
            <person name="Takami H."/>
        </authorList>
    </citation>
    <scope>NUCLEOTIDE SEQUENCE</scope>
    <source>
        <strain evidence="1">Expedition CK06-06</strain>
    </source>
</reference>
<organism evidence="1">
    <name type="scientific">marine sediment metagenome</name>
    <dbReference type="NCBI Taxonomy" id="412755"/>
    <lineage>
        <taxon>unclassified sequences</taxon>
        <taxon>metagenomes</taxon>
        <taxon>ecological metagenomes</taxon>
    </lineage>
</organism>
<name>X1LKX2_9ZZZZ</name>
<protein>
    <submittedName>
        <fullName evidence="1">Uncharacterized protein</fullName>
    </submittedName>
</protein>
<feature type="non-terminal residue" evidence="1">
    <location>
        <position position="1"/>
    </location>
</feature>
<dbReference type="EMBL" id="BARU01045594">
    <property type="protein sequence ID" value="GAH94788.1"/>
    <property type="molecule type" value="Genomic_DNA"/>
</dbReference>